<reference evidence="2" key="1">
    <citation type="submission" date="2014-02" db="EMBL/GenBank/DDBJ databases">
        <title>Insectcidical toxin genes in the bacterium Vibrio parahaemolyticus isolated from acute hepatopancreatic necrosis disease-affected shrimp.</title>
        <authorList>
            <person name="Tang K.F.J."/>
            <person name="Lightner D.V."/>
        </authorList>
    </citation>
    <scope>NUCLEOTIDE SEQUENCE</scope>
    <source>
        <strain evidence="2">A3</strain>
    </source>
</reference>
<dbReference type="Gene3D" id="3.20.20.450">
    <property type="entry name" value="EAL domain"/>
    <property type="match status" value="1"/>
</dbReference>
<sequence>MLMFGILRLFMFDVYYKAQKIMSLNGNMIGVEILMDPKKTDNKKYENILKDYRYTLSLVSRIINALKYNKKLRRSSYGISLFINVEFEHLKYIKLLTLIIKLQLDCIKYGSRLVIEITERQPKNITNAHFNALKMLREMQVLIAVDDFDIKCDYRYDLLNSGYFDIIKIEWVNDKAFDIELFLSEFRNYRVVIEKVEDIRMLDVIHKPNEIWGVQGFCFCKGMSIEI</sequence>
<dbReference type="AlphaFoldDB" id="A0A024CAF3"/>
<evidence type="ECO:0000313" key="2">
    <source>
        <dbReference type="EMBL" id="AHZ30590.1"/>
    </source>
</evidence>
<protein>
    <submittedName>
        <fullName evidence="2">Diguanylate phosphodiesterase</fullName>
    </submittedName>
</protein>
<proteinExistence type="predicted"/>
<dbReference type="InterPro" id="IPR035919">
    <property type="entry name" value="EAL_sf"/>
</dbReference>
<dbReference type="PROSITE" id="PS50883">
    <property type="entry name" value="EAL"/>
    <property type="match status" value="1"/>
</dbReference>
<dbReference type="EMBL" id="KJ468740">
    <property type="protein sequence ID" value="AHZ30590.1"/>
    <property type="molecule type" value="Genomic_DNA"/>
</dbReference>
<dbReference type="InterPro" id="IPR001633">
    <property type="entry name" value="EAL_dom"/>
</dbReference>
<organism evidence="2">
    <name type="scientific">Vibrio parahaemolyticus</name>
    <dbReference type="NCBI Taxonomy" id="670"/>
    <lineage>
        <taxon>Bacteria</taxon>
        <taxon>Pseudomonadati</taxon>
        <taxon>Pseudomonadota</taxon>
        <taxon>Gammaproteobacteria</taxon>
        <taxon>Vibrionales</taxon>
        <taxon>Vibrionaceae</taxon>
        <taxon>Vibrio</taxon>
    </lineage>
</organism>
<dbReference type="SUPFAM" id="SSF141868">
    <property type="entry name" value="EAL domain-like"/>
    <property type="match status" value="1"/>
</dbReference>
<name>A0A024CAF3_VIBPH</name>
<evidence type="ECO:0000259" key="1">
    <source>
        <dbReference type="PROSITE" id="PS50883"/>
    </source>
</evidence>
<gene>
    <name evidence="2" type="ORF">tc_PAI_057</name>
</gene>
<feature type="domain" description="EAL" evidence="1">
    <location>
        <begin position="1"/>
        <end position="227"/>
    </location>
</feature>
<dbReference type="PATRIC" id="fig|670.381.peg.142"/>
<accession>A0A024CAF3</accession>